<protein>
    <submittedName>
        <fullName evidence="1">Uncharacterized protein</fullName>
    </submittedName>
</protein>
<evidence type="ECO:0000313" key="2">
    <source>
        <dbReference type="Proteomes" id="UP000574390"/>
    </source>
</evidence>
<organism evidence="1 2">
    <name type="scientific">Perkinsus olseni</name>
    <name type="common">Perkinsus atlanticus</name>
    <dbReference type="NCBI Taxonomy" id="32597"/>
    <lineage>
        <taxon>Eukaryota</taxon>
        <taxon>Sar</taxon>
        <taxon>Alveolata</taxon>
        <taxon>Perkinsozoa</taxon>
        <taxon>Perkinsea</taxon>
        <taxon>Perkinsida</taxon>
        <taxon>Perkinsidae</taxon>
        <taxon>Perkinsus</taxon>
    </lineage>
</organism>
<name>A0A7J6SVZ3_PEROL</name>
<evidence type="ECO:0000313" key="1">
    <source>
        <dbReference type="EMBL" id="KAF4736762.1"/>
    </source>
</evidence>
<dbReference type="EMBL" id="JABANM010011995">
    <property type="protein sequence ID" value="KAF4736762.1"/>
    <property type="molecule type" value="Genomic_DNA"/>
</dbReference>
<sequence>ARPGLVIAFGWEYSSNTIKGLYRTRMTLALFLLLFTNGDEPPPIRMFIITLRGNTGLLDLYLRARPETRSDKIACSACCPGGEAPKAGRQTGASRDLGDRLCGEAEQFWTVDRGRYPPTTAM</sequence>
<feature type="non-terminal residue" evidence="1">
    <location>
        <position position="122"/>
    </location>
</feature>
<comment type="caution">
    <text evidence="1">The sequence shown here is derived from an EMBL/GenBank/DDBJ whole genome shotgun (WGS) entry which is preliminary data.</text>
</comment>
<gene>
    <name evidence="1" type="ORF">FOZ62_019460</name>
</gene>
<accession>A0A7J6SVZ3</accession>
<proteinExistence type="predicted"/>
<reference evidence="1 2" key="1">
    <citation type="submission" date="2020-04" db="EMBL/GenBank/DDBJ databases">
        <title>Perkinsus olseni comparative genomics.</title>
        <authorList>
            <person name="Bogema D.R."/>
        </authorList>
    </citation>
    <scope>NUCLEOTIDE SEQUENCE [LARGE SCALE GENOMIC DNA]</scope>
    <source>
        <strain evidence="1">ATCC PRA-205</strain>
    </source>
</reference>
<feature type="non-terminal residue" evidence="1">
    <location>
        <position position="1"/>
    </location>
</feature>
<dbReference type="Proteomes" id="UP000574390">
    <property type="component" value="Unassembled WGS sequence"/>
</dbReference>
<dbReference type="AlphaFoldDB" id="A0A7J6SVZ3"/>